<reference evidence="1" key="1">
    <citation type="submission" date="2018-07" db="EMBL/GenBank/DDBJ databases">
        <authorList>
            <person name="Quirk P.G."/>
            <person name="Krulwich T.A."/>
        </authorList>
    </citation>
    <scope>NUCLEOTIDE SEQUENCE</scope>
</reference>
<evidence type="ECO:0000313" key="1">
    <source>
        <dbReference type="EMBL" id="AYC64538.1"/>
    </source>
</evidence>
<accession>A0A386AYL9</accession>
<proteinExistence type="predicted"/>
<protein>
    <submittedName>
        <fullName evidence="1">Uncharacterized protein</fullName>
    </submittedName>
</protein>
<gene>
    <name evidence="1" type="primary">orf283</name>
</gene>
<geneLocation type="chloroplast" evidence="1"/>
<reference evidence="1" key="2">
    <citation type="journal article" date="2019" name="Mol. Phylogenet. Evol.">
        <title>Reassessment of the classification of bryopsidales (chlorophyta) based on chloroplast phylogenomic analyses.</title>
        <authorList>
            <person name="Cremen M.C."/>
            <person name="Leliaert F."/>
            <person name="West J."/>
            <person name="Lam D.W."/>
            <person name="Shimada S."/>
            <person name="Lopez-Bautista J.M."/>
            <person name="Verbruggen H."/>
        </authorList>
    </citation>
    <scope>NUCLEOTIDE SEQUENCE</scope>
</reference>
<dbReference type="AlphaFoldDB" id="A0A386AYL9"/>
<keyword evidence="1" id="KW-0150">Chloroplast</keyword>
<organism evidence="1">
    <name type="scientific">Pseudoderbesia arbuscula</name>
    <dbReference type="NCBI Taxonomy" id="2320809"/>
    <lineage>
        <taxon>Eukaryota</taxon>
        <taxon>Viridiplantae</taxon>
        <taxon>Chlorophyta</taxon>
        <taxon>core chlorophytes</taxon>
        <taxon>Ulvophyceae</taxon>
        <taxon>TCBD clade</taxon>
        <taxon>Bryopsidales</taxon>
        <taxon>Bryopsidineae</taxon>
        <taxon>Bryopsidaceae</taxon>
        <taxon>Pseudoderbesia</taxon>
    </lineage>
</organism>
<name>A0A386AYL9_9CHLO</name>
<keyword evidence="1" id="KW-0934">Plastid</keyword>
<dbReference type="EMBL" id="MH591098">
    <property type="protein sequence ID" value="AYC64538.1"/>
    <property type="molecule type" value="Genomic_DNA"/>
</dbReference>
<sequence>MYSFLESSETIREAILVKNSDRFFGSILINQKKLSISFLNWFLGFSEGYFENISSCFFNLNCYYIFEIKKINSQILYYIKKNLSIGKVDFYEIKHFSFCRFYIVEKKYFVSIFFLLYPIYLYRYNIERLVKSSSDAPAIGWVRARGFKNNSSWWIGFLFEKMKWIVYPSQSKQRLSIPQKLTITQKYRKYLLNRTSRILKNKRLIPLERQPNGYQMVISHFFSFQQLFFFLKLAWVPYKADSRKIMVFKRWWRIFLYQIEPKSWTAKTVARVHKLSKNLNKFS</sequence>